<dbReference type="AlphaFoldDB" id="A0AAV2MZZ0"/>
<feature type="region of interest" description="Disordered" evidence="1">
    <location>
        <begin position="19"/>
        <end position="40"/>
    </location>
</feature>
<proteinExistence type="predicted"/>
<evidence type="ECO:0000256" key="1">
    <source>
        <dbReference type="SAM" id="MobiDB-lite"/>
    </source>
</evidence>
<dbReference type="Proteomes" id="UP001497644">
    <property type="component" value="Unassembled WGS sequence"/>
</dbReference>
<gene>
    <name evidence="2" type="ORF">LPLAT_LOCUS11782</name>
</gene>
<protein>
    <submittedName>
        <fullName evidence="2">Uncharacterized protein</fullName>
    </submittedName>
</protein>
<feature type="region of interest" description="Disordered" evidence="1">
    <location>
        <begin position="52"/>
        <end position="83"/>
    </location>
</feature>
<comment type="caution">
    <text evidence="2">The sequence shown here is derived from an EMBL/GenBank/DDBJ whole genome shotgun (WGS) entry which is preliminary data.</text>
</comment>
<organism evidence="2 3">
    <name type="scientific">Lasius platythorax</name>
    <dbReference type="NCBI Taxonomy" id="488582"/>
    <lineage>
        <taxon>Eukaryota</taxon>
        <taxon>Metazoa</taxon>
        <taxon>Ecdysozoa</taxon>
        <taxon>Arthropoda</taxon>
        <taxon>Hexapoda</taxon>
        <taxon>Insecta</taxon>
        <taxon>Pterygota</taxon>
        <taxon>Neoptera</taxon>
        <taxon>Endopterygota</taxon>
        <taxon>Hymenoptera</taxon>
        <taxon>Apocrita</taxon>
        <taxon>Aculeata</taxon>
        <taxon>Formicoidea</taxon>
        <taxon>Formicidae</taxon>
        <taxon>Formicinae</taxon>
        <taxon>Lasius</taxon>
        <taxon>Lasius</taxon>
    </lineage>
</organism>
<evidence type="ECO:0000313" key="2">
    <source>
        <dbReference type="EMBL" id="CAL1672820.1"/>
    </source>
</evidence>
<evidence type="ECO:0000313" key="3">
    <source>
        <dbReference type="Proteomes" id="UP001497644"/>
    </source>
</evidence>
<keyword evidence="3" id="KW-1185">Reference proteome</keyword>
<sequence length="83" mass="8946">MTPNSGRCRGVALLQCRDLPTTRGSPLPRNAATEAPKSKDLRTGLDFVSLKSDTEPSSSTLNSLLNLNSNSNSNFKSYTKTKS</sequence>
<feature type="compositionally biased region" description="Low complexity" evidence="1">
    <location>
        <begin position="57"/>
        <end position="74"/>
    </location>
</feature>
<accession>A0AAV2MZZ0</accession>
<name>A0AAV2MZZ0_9HYME</name>
<reference evidence="2" key="1">
    <citation type="submission" date="2024-04" db="EMBL/GenBank/DDBJ databases">
        <authorList>
            <consortium name="Molecular Ecology Group"/>
        </authorList>
    </citation>
    <scope>NUCLEOTIDE SEQUENCE</scope>
</reference>
<dbReference type="EMBL" id="CAXIPU020000986">
    <property type="protein sequence ID" value="CAL1672820.1"/>
    <property type="molecule type" value="Genomic_DNA"/>
</dbReference>